<dbReference type="PROSITE" id="PS50056">
    <property type="entry name" value="TYR_PHOSPHATASE_2"/>
    <property type="match status" value="1"/>
</dbReference>
<dbReference type="Pfam" id="PF22741">
    <property type="entry name" value="PTP-NADK"/>
    <property type="match status" value="1"/>
</dbReference>
<dbReference type="Proteomes" id="UP000248012">
    <property type="component" value="Unassembled WGS sequence"/>
</dbReference>
<feature type="domain" description="Tyrosine specific protein phosphatases" evidence="1">
    <location>
        <begin position="121"/>
        <end position="174"/>
    </location>
</feature>
<proteinExistence type="predicted"/>
<dbReference type="RefSeq" id="WP_110795621.1">
    <property type="nucleotide sequence ID" value="NZ_KZ826483.1"/>
</dbReference>
<dbReference type="SUPFAM" id="SSF52799">
    <property type="entry name" value="(Phosphotyrosine protein) phosphatases II"/>
    <property type="match status" value="1"/>
</dbReference>
<name>A0A2V4MMN5_9RHOB</name>
<reference evidence="2 3" key="1">
    <citation type="submission" date="2018-05" db="EMBL/GenBank/DDBJ databases">
        <title>Oceanovita maritima gen. nov., sp. nov., a marine bacterium in the family Rhodobacteraceae isolated from surface seawater of Lundu port Xiamen, China.</title>
        <authorList>
            <person name="Hetharua B.H."/>
            <person name="Min D."/>
            <person name="Liao H."/>
            <person name="Tian Y."/>
        </authorList>
    </citation>
    <scope>NUCLEOTIDE SEQUENCE [LARGE SCALE GENOMIC DNA]</scope>
    <source>
        <strain evidence="2 3">FSX-11</strain>
    </source>
</reference>
<organism evidence="2 3">
    <name type="scientific">Litorivita pollutaquae</name>
    <dbReference type="NCBI Taxonomy" id="2200892"/>
    <lineage>
        <taxon>Bacteria</taxon>
        <taxon>Pseudomonadati</taxon>
        <taxon>Pseudomonadota</taxon>
        <taxon>Alphaproteobacteria</taxon>
        <taxon>Rhodobacterales</taxon>
        <taxon>Paracoccaceae</taxon>
        <taxon>Litorivita</taxon>
    </lineage>
</organism>
<dbReference type="Gene3D" id="3.90.190.10">
    <property type="entry name" value="Protein tyrosine phosphatase superfamily"/>
    <property type="match status" value="1"/>
</dbReference>
<accession>A0A2V4MMN5</accession>
<sequence length="229" mass="25918">MLKKLAAAFNDLERGRRGSFGNDISTPENRRAALWHFHLFDHAILRGLWTNLEQIAPGVWRSNQPSPARIERYAKMGIKTILNLRGTPKVSHYLLEEETCAAHGIELVSIALAARAALPKENYLEVIDLLDRLEKPFLFHCKSGADRAGLVAALYLLHVENAPLDVARKQLSLRFLHLKSTKTGVLDHILDCYEADMARLGPMGIRDWFADHYDQAAVRASFKPLWNRS</sequence>
<evidence type="ECO:0000313" key="3">
    <source>
        <dbReference type="Proteomes" id="UP000248012"/>
    </source>
</evidence>
<gene>
    <name evidence="2" type="ORF">DI396_07760</name>
</gene>
<dbReference type="EMBL" id="QFVT01000004">
    <property type="protein sequence ID" value="PYC47971.1"/>
    <property type="molecule type" value="Genomic_DNA"/>
</dbReference>
<evidence type="ECO:0000259" key="1">
    <source>
        <dbReference type="PROSITE" id="PS50056"/>
    </source>
</evidence>
<comment type="caution">
    <text evidence="2">The sequence shown here is derived from an EMBL/GenBank/DDBJ whole genome shotgun (WGS) entry which is preliminary data.</text>
</comment>
<dbReference type="InterPro" id="IPR029021">
    <property type="entry name" value="Prot-tyrosine_phosphatase-like"/>
</dbReference>
<dbReference type="OrthoDB" id="9814896at2"/>
<keyword evidence="3" id="KW-1185">Reference proteome</keyword>
<dbReference type="InterPro" id="IPR055214">
    <property type="entry name" value="PTP-NADK"/>
</dbReference>
<protein>
    <submittedName>
        <fullName evidence="2">Protein tyrosine phosphatase</fullName>
    </submittedName>
</protein>
<evidence type="ECO:0000313" key="2">
    <source>
        <dbReference type="EMBL" id="PYC47971.1"/>
    </source>
</evidence>
<dbReference type="InterPro" id="IPR000387">
    <property type="entry name" value="Tyr_Pase_dom"/>
</dbReference>
<dbReference type="AlphaFoldDB" id="A0A2V4MMN5"/>